<feature type="region of interest" description="Disordered" evidence="1">
    <location>
        <begin position="408"/>
        <end position="433"/>
    </location>
</feature>
<dbReference type="Pfam" id="PF09692">
    <property type="entry name" value="Arb1"/>
    <property type="match status" value="1"/>
</dbReference>
<accession>A0A8H6MX94</accession>
<dbReference type="GO" id="GO:0033167">
    <property type="term" value="C:ARC complex"/>
    <property type="evidence" value="ECO:0007669"/>
    <property type="project" value="InterPro"/>
</dbReference>
<name>A0A8H6MX94_9PEZI</name>
<gene>
    <name evidence="2" type="ORF">CSOJ01_05590</name>
</gene>
<dbReference type="GO" id="GO:0031047">
    <property type="term" value="P:regulatory ncRNA-mediated gene silencing"/>
    <property type="evidence" value="ECO:0007669"/>
    <property type="project" value="InterPro"/>
</dbReference>
<evidence type="ECO:0000256" key="1">
    <source>
        <dbReference type="SAM" id="MobiDB-lite"/>
    </source>
</evidence>
<comment type="caution">
    <text evidence="2">The sequence shown here is derived from an EMBL/GenBank/DDBJ whole genome shotgun (WGS) entry which is preliminary data.</text>
</comment>
<dbReference type="AlphaFoldDB" id="A0A8H6MX94"/>
<evidence type="ECO:0000313" key="2">
    <source>
        <dbReference type="EMBL" id="KAF6811606.1"/>
    </source>
</evidence>
<dbReference type="InterPro" id="IPR018606">
    <property type="entry name" value="Arb1"/>
</dbReference>
<proteinExistence type="predicted"/>
<keyword evidence="3" id="KW-1185">Reference proteome</keyword>
<protein>
    <submittedName>
        <fullName evidence="2">Argonaute-binding protein 1</fullName>
    </submittedName>
</protein>
<evidence type="ECO:0000313" key="3">
    <source>
        <dbReference type="Proteomes" id="UP000652219"/>
    </source>
</evidence>
<sequence>MVSSKNKSLENRGPTALPKFCGSGFEEYYADPPMTPAEAKEERENIYNLKSAVSVVPTIVNTTSRIQACIQRFRARRRISGSDNINLFNQYLFLGGIDTSPRMFGGNTEADVRDMTPEERRDATAIDTVYSSGGGSRFYNADEPEHWDVDFTGIVAGYCSEALPIMTNWHYPRMGKAIGFVENFLTYVLQHDVCPEYQDDVKAALALCSRAKVDLPLAHQALVHFPGQFNLALLEALGENVFLDEGGGFQRPVGFSPRDVIKMASALGVDHGLKEGEALSVVAERECSVEIVRIERPSLDARHAAQCFKVGGMKEGFSAVGKLFVKPCIIEDGYDHGNSVVSDKESSFFVDDDILARLRVGFKMQMRIAKLHNGLEFIKQVQSVLVAWHVFLPQTLMVHFKEPVANEKPARSVEDAQADAQADAQGENEVDAN</sequence>
<reference evidence="2 3" key="1">
    <citation type="journal article" date="2020" name="Phytopathology">
        <title>Genome Sequence Resources of Colletotrichum truncatum, C. plurivorum, C. musicola, and C. sojae: Four Species Pathogenic to Soybean (Glycine max).</title>
        <authorList>
            <person name="Rogerio F."/>
            <person name="Boufleur T.R."/>
            <person name="Ciampi-Guillardi M."/>
            <person name="Sukno S.A."/>
            <person name="Thon M.R."/>
            <person name="Massola Junior N.S."/>
            <person name="Baroncelli R."/>
        </authorList>
    </citation>
    <scope>NUCLEOTIDE SEQUENCE [LARGE SCALE GENOMIC DNA]</scope>
    <source>
        <strain evidence="2 3">LFN0009</strain>
    </source>
</reference>
<organism evidence="2 3">
    <name type="scientific">Colletotrichum sojae</name>
    <dbReference type="NCBI Taxonomy" id="2175907"/>
    <lineage>
        <taxon>Eukaryota</taxon>
        <taxon>Fungi</taxon>
        <taxon>Dikarya</taxon>
        <taxon>Ascomycota</taxon>
        <taxon>Pezizomycotina</taxon>
        <taxon>Sordariomycetes</taxon>
        <taxon>Hypocreomycetidae</taxon>
        <taxon>Glomerellales</taxon>
        <taxon>Glomerellaceae</taxon>
        <taxon>Colletotrichum</taxon>
        <taxon>Colletotrichum orchidearum species complex</taxon>
    </lineage>
</organism>
<dbReference type="Proteomes" id="UP000652219">
    <property type="component" value="Unassembled WGS sequence"/>
</dbReference>
<dbReference type="EMBL" id="WIGN01000072">
    <property type="protein sequence ID" value="KAF6811606.1"/>
    <property type="molecule type" value="Genomic_DNA"/>
</dbReference>